<name>A0A855N5K8_CAMHY</name>
<organism evidence="1 2">
    <name type="scientific">Campylobacter hyointestinalis subsp. hyointestinalis</name>
    <dbReference type="NCBI Taxonomy" id="91352"/>
    <lineage>
        <taxon>Bacteria</taxon>
        <taxon>Pseudomonadati</taxon>
        <taxon>Campylobacterota</taxon>
        <taxon>Epsilonproteobacteria</taxon>
        <taxon>Campylobacterales</taxon>
        <taxon>Campylobacteraceae</taxon>
        <taxon>Campylobacter</taxon>
    </lineage>
</organism>
<proteinExistence type="predicted"/>
<gene>
    <name evidence="1" type="ORF">CDQ78_06470</name>
</gene>
<evidence type="ECO:0000313" key="2">
    <source>
        <dbReference type="Proteomes" id="UP000239685"/>
    </source>
</evidence>
<sequence length="74" mass="8164">MKDISVFYLDEVENARELLFGLSVLLEGLGRICEDDGGRVGLTQALYVLDNLCFDMAKKLQDTPIECKGVTPAL</sequence>
<dbReference type="Proteomes" id="UP000239685">
    <property type="component" value="Unassembled WGS sequence"/>
</dbReference>
<accession>A0A855N5K8</accession>
<dbReference type="RefSeq" id="WP_104064371.1">
    <property type="nucleotide sequence ID" value="NZ_NIQH01000005.1"/>
</dbReference>
<comment type="caution">
    <text evidence="1">The sequence shown here is derived from an EMBL/GenBank/DDBJ whole genome shotgun (WGS) entry which is preliminary data.</text>
</comment>
<protein>
    <submittedName>
        <fullName evidence="1">Uncharacterized protein</fullName>
    </submittedName>
</protein>
<evidence type="ECO:0000313" key="1">
    <source>
        <dbReference type="EMBL" id="PPB71319.1"/>
    </source>
</evidence>
<dbReference type="AlphaFoldDB" id="A0A855N5K8"/>
<dbReference type="EMBL" id="NIQP01000006">
    <property type="protein sequence ID" value="PPB71319.1"/>
    <property type="molecule type" value="Genomic_DNA"/>
</dbReference>
<reference evidence="1 2" key="1">
    <citation type="submission" date="2017-06" db="EMBL/GenBank/DDBJ databases">
        <title>Updating the genomic taxonomy and epidemiology of Campylobacter hyointestinalis; discovery in New Zealand farmed ruminants.</title>
        <authorList>
            <person name="Wilkinson D.A."/>
            <person name="Fayaz A."/>
            <person name="Biggs P.J."/>
            <person name="Midwinter A.C."/>
        </authorList>
    </citation>
    <scope>NUCLEOTIDE SEQUENCE [LARGE SCALE GENOMIC DNA]</scope>
    <source>
        <strain evidence="1 2">S1614a</strain>
    </source>
</reference>